<dbReference type="Proteomes" id="UP001175226">
    <property type="component" value="Unassembled WGS sequence"/>
</dbReference>
<proteinExistence type="predicted"/>
<comment type="caution">
    <text evidence="1">The sequence shown here is derived from an EMBL/GenBank/DDBJ whole genome shotgun (WGS) entry which is preliminary data.</text>
</comment>
<accession>A0AA39J174</accession>
<dbReference type="EMBL" id="JAUEPT010000082">
    <property type="protein sequence ID" value="KAK0433377.1"/>
    <property type="molecule type" value="Genomic_DNA"/>
</dbReference>
<dbReference type="AlphaFoldDB" id="A0AA39J174"/>
<protein>
    <submittedName>
        <fullName evidence="1">Uncharacterized protein</fullName>
    </submittedName>
</protein>
<reference evidence="1" key="1">
    <citation type="submission" date="2023-06" db="EMBL/GenBank/DDBJ databases">
        <authorList>
            <consortium name="Lawrence Berkeley National Laboratory"/>
            <person name="Ahrendt S."/>
            <person name="Sahu N."/>
            <person name="Indic B."/>
            <person name="Wong-Bajracharya J."/>
            <person name="Merenyi Z."/>
            <person name="Ke H.-M."/>
            <person name="Monk M."/>
            <person name="Kocsube S."/>
            <person name="Drula E."/>
            <person name="Lipzen A."/>
            <person name="Balint B."/>
            <person name="Henrissat B."/>
            <person name="Andreopoulos B."/>
            <person name="Martin F.M."/>
            <person name="Harder C.B."/>
            <person name="Rigling D."/>
            <person name="Ford K.L."/>
            <person name="Foster G.D."/>
            <person name="Pangilinan J."/>
            <person name="Papanicolaou A."/>
            <person name="Barry K."/>
            <person name="LaButti K."/>
            <person name="Viragh M."/>
            <person name="Koriabine M."/>
            <person name="Yan M."/>
            <person name="Riley R."/>
            <person name="Champramary S."/>
            <person name="Plett K.L."/>
            <person name="Tsai I.J."/>
            <person name="Slot J."/>
            <person name="Sipos G."/>
            <person name="Plett J."/>
            <person name="Nagy L.G."/>
            <person name="Grigoriev I.V."/>
        </authorList>
    </citation>
    <scope>NUCLEOTIDE SEQUENCE</scope>
    <source>
        <strain evidence="1">FPL87.14</strain>
    </source>
</reference>
<name>A0AA39J174_9AGAR</name>
<organism evidence="1 2">
    <name type="scientific">Armillaria borealis</name>
    <dbReference type="NCBI Taxonomy" id="47425"/>
    <lineage>
        <taxon>Eukaryota</taxon>
        <taxon>Fungi</taxon>
        <taxon>Dikarya</taxon>
        <taxon>Basidiomycota</taxon>
        <taxon>Agaricomycotina</taxon>
        <taxon>Agaricomycetes</taxon>
        <taxon>Agaricomycetidae</taxon>
        <taxon>Agaricales</taxon>
        <taxon>Marasmiineae</taxon>
        <taxon>Physalacriaceae</taxon>
        <taxon>Armillaria</taxon>
    </lineage>
</organism>
<sequence length="293" mass="32525">MGAIVCSALCGTICSGSYHSSLTTTISLDGYSMQLSSYWCIGYTPPLILTSNRLQICSIPGTDHHVVSLWTAVDTYLYPYAEISRAQGSPVMFSVEHTGSPSIQNAYGGIPSIDSLFRTVIRSIGCYIAVDSFQLYGNIPSFNLDANLVVTLRQDLRITLMTFVGYSIRHLLILVSFLSTGVRQPWLLILSKLFSRMMCGRQDMDQLMDTLTPISQRQLIHHFLRFPPCDERDFFSFVSGRLLGPIASLRGFNFAWNPALSMILNAFVTGLESDVLNPETFQQCIASPKTSSQ</sequence>
<evidence type="ECO:0000313" key="1">
    <source>
        <dbReference type="EMBL" id="KAK0433377.1"/>
    </source>
</evidence>
<keyword evidence="2" id="KW-1185">Reference proteome</keyword>
<gene>
    <name evidence="1" type="ORF">EV421DRAFT_1439689</name>
</gene>
<evidence type="ECO:0000313" key="2">
    <source>
        <dbReference type="Proteomes" id="UP001175226"/>
    </source>
</evidence>